<dbReference type="GO" id="GO:0035312">
    <property type="term" value="F:5'-3' DNA exonuclease activity"/>
    <property type="evidence" value="ECO:0007669"/>
    <property type="project" value="TreeGrafter"/>
</dbReference>
<evidence type="ECO:0000256" key="1">
    <source>
        <dbReference type="ARBA" id="ARBA00004123"/>
    </source>
</evidence>
<reference evidence="9" key="1">
    <citation type="submission" date="2016-03" db="EMBL/GenBank/DDBJ databases">
        <authorList>
            <person name="Devillers H."/>
        </authorList>
    </citation>
    <scope>NUCLEOTIDE SEQUENCE [LARGE SCALE GENOMIC DNA]</scope>
</reference>
<dbReference type="GO" id="GO:0005634">
    <property type="term" value="C:nucleus"/>
    <property type="evidence" value="ECO:0007669"/>
    <property type="project" value="UniProtKB-SubCell"/>
</dbReference>
<keyword evidence="9" id="KW-1185">Reference proteome</keyword>
<dbReference type="STRING" id="1266660.A0A1G4JAQ7"/>
<feature type="compositionally biased region" description="Low complexity" evidence="6">
    <location>
        <begin position="127"/>
        <end position="139"/>
    </location>
</feature>
<feature type="domain" description="DNA repair metallo-beta-lactamase" evidence="7">
    <location>
        <begin position="465"/>
        <end position="596"/>
    </location>
</feature>
<dbReference type="GO" id="GO:0036297">
    <property type="term" value="P:interstrand cross-link repair"/>
    <property type="evidence" value="ECO:0007669"/>
    <property type="project" value="EnsemblFungi"/>
</dbReference>
<dbReference type="Pfam" id="PF07522">
    <property type="entry name" value="DRMBL"/>
    <property type="match status" value="1"/>
</dbReference>
<dbReference type="GO" id="GO:0003684">
    <property type="term" value="F:damaged DNA binding"/>
    <property type="evidence" value="ECO:0007669"/>
    <property type="project" value="EnsemblFungi"/>
</dbReference>
<dbReference type="EMBL" id="LT598455">
    <property type="protein sequence ID" value="SCU87162.1"/>
    <property type="molecule type" value="Genomic_DNA"/>
</dbReference>
<accession>A0A1G4JAQ7</accession>
<dbReference type="Gene3D" id="3.40.50.12650">
    <property type="match status" value="1"/>
</dbReference>
<keyword evidence="4" id="KW-0234">DNA repair</keyword>
<dbReference type="CDD" id="cd16273">
    <property type="entry name" value="SNM1A-1C-like_MBL-fold"/>
    <property type="match status" value="1"/>
</dbReference>
<evidence type="ECO:0000313" key="9">
    <source>
        <dbReference type="Proteomes" id="UP000190274"/>
    </source>
</evidence>
<keyword evidence="5" id="KW-0539">Nucleus</keyword>
<sequence>MPDKKRQRTLVDFNLPKTNVLPGSSKRRQTAPIYIDLVSEDADATEIKATEKRLFVADDDLKYSETLVQGSAECDVRSVEHARIDVTACDIQRSAKLAAPEKLEASPPHRSSALELRKRLSPSTAGKPSPRSSKNSPKPSRVDVEEPGSVQRELVIVEEVDQEQQLLCPVCGILLTKLDFRERDDHCDRCLQMGAPQSTKRTGKPLPKLPKVKKIPFQNHTVIVDGFNFDADPAIKQYFLSHFHADHYMGIKKSWNQGSIYCSKITANLLVYKFKVPLERIVALPENVEIPIASRVSVICFDANHCPGSFVFLFREFDSSGATVEWVLHTGDFRSNDKLIDRINSYTKNASISKVYLDTTYMYPSYHFPLQTSVLDKTAEFANTLKDVGMHKIFGDRQTSIMNFLSKSLKSRHLYRYVFLVGTYTIGKEKLAIAIAQRLGTKIFLPRDTTKHRIVQACEQNFPDGLITHDITKSCVHLVSMHTLASKESLQFYYKPIAHIYEDVIAFSPTGWSFKNGGRFIKLYESFEEKRRHTLELLNDDNVDHLDIASIHSQYKRDTRFQVFRVPYSEHSSFKDLANFCTKLPWSTMIPTVNTHDNYMVREMDGWFKTWKDIQKERQLPTT</sequence>
<dbReference type="Gene3D" id="3.60.15.10">
    <property type="entry name" value="Ribonuclease Z/Hydroxyacylglutathione hydrolase-like"/>
    <property type="match status" value="1"/>
</dbReference>
<comment type="similarity">
    <text evidence="2">Belongs to the DNA repair metallo-beta-lactamase (DRMBL) family.</text>
</comment>
<comment type="subcellular location">
    <subcellularLocation>
        <location evidence="1">Nucleus</location>
    </subcellularLocation>
</comment>
<feature type="region of interest" description="Disordered" evidence="6">
    <location>
        <begin position="99"/>
        <end position="148"/>
    </location>
</feature>
<dbReference type="InterPro" id="IPR011084">
    <property type="entry name" value="DRMBL"/>
</dbReference>
<evidence type="ECO:0000256" key="3">
    <source>
        <dbReference type="ARBA" id="ARBA00022763"/>
    </source>
</evidence>
<proteinExistence type="inferred from homology"/>
<name>A0A1G4JAQ7_9SACH</name>
<dbReference type="InterPro" id="IPR036866">
    <property type="entry name" value="RibonucZ/Hydroxyglut_hydro"/>
</dbReference>
<dbReference type="PANTHER" id="PTHR23240">
    <property type="entry name" value="DNA CROSS-LINK REPAIR PROTEIN PSO2/SNM1-RELATED"/>
    <property type="match status" value="1"/>
</dbReference>
<evidence type="ECO:0000313" key="8">
    <source>
        <dbReference type="EMBL" id="SCU87162.1"/>
    </source>
</evidence>
<evidence type="ECO:0000256" key="5">
    <source>
        <dbReference type="ARBA" id="ARBA00023242"/>
    </source>
</evidence>
<dbReference type="PANTHER" id="PTHR23240:SF6">
    <property type="entry name" value="DNA CROSS-LINK REPAIR 1A PROTEIN"/>
    <property type="match status" value="1"/>
</dbReference>
<protein>
    <submittedName>
        <fullName evidence="8">LADA_0E02388g1_1</fullName>
    </submittedName>
</protein>
<dbReference type="GO" id="GO:0006303">
    <property type="term" value="P:double-strand break repair via nonhomologous end joining"/>
    <property type="evidence" value="ECO:0007669"/>
    <property type="project" value="TreeGrafter"/>
</dbReference>
<evidence type="ECO:0000259" key="7">
    <source>
        <dbReference type="Pfam" id="PF07522"/>
    </source>
</evidence>
<evidence type="ECO:0000256" key="2">
    <source>
        <dbReference type="ARBA" id="ARBA00010304"/>
    </source>
</evidence>
<keyword evidence="3" id="KW-0227">DNA damage</keyword>
<dbReference type="GO" id="GO:0005759">
    <property type="term" value="C:mitochondrial matrix"/>
    <property type="evidence" value="ECO:0007669"/>
    <property type="project" value="EnsemblFungi"/>
</dbReference>
<evidence type="ECO:0000256" key="4">
    <source>
        <dbReference type="ARBA" id="ARBA00023204"/>
    </source>
</evidence>
<dbReference type="SUPFAM" id="SSF56281">
    <property type="entry name" value="Metallo-hydrolase/oxidoreductase"/>
    <property type="match status" value="1"/>
</dbReference>
<organism evidence="8 9">
    <name type="scientific">Lachancea dasiensis</name>
    <dbReference type="NCBI Taxonomy" id="1072105"/>
    <lineage>
        <taxon>Eukaryota</taxon>
        <taxon>Fungi</taxon>
        <taxon>Dikarya</taxon>
        <taxon>Ascomycota</taxon>
        <taxon>Saccharomycotina</taxon>
        <taxon>Saccharomycetes</taxon>
        <taxon>Saccharomycetales</taxon>
        <taxon>Saccharomycetaceae</taxon>
        <taxon>Lachancea</taxon>
    </lineage>
</organism>
<dbReference type="Proteomes" id="UP000190274">
    <property type="component" value="Chromosome E"/>
</dbReference>
<evidence type="ECO:0000256" key="6">
    <source>
        <dbReference type="SAM" id="MobiDB-lite"/>
    </source>
</evidence>
<dbReference type="OrthoDB" id="262529at2759"/>
<dbReference type="AlphaFoldDB" id="A0A1G4JAQ7"/>
<gene>
    <name evidence="8" type="ORF">LADA_0E02388G</name>
</gene>